<dbReference type="SUPFAM" id="SSF56204">
    <property type="entry name" value="Hect, E3 ligase catalytic domain"/>
    <property type="match status" value="1"/>
</dbReference>
<accession>A0AAD5D922</accession>
<dbReference type="AlphaFoldDB" id="A0AAD5D922"/>
<evidence type="ECO:0000256" key="3">
    <source>
        <dbReference type="ARBA" id="ARBA00012485"/>
    </source>
</evidence>
<dbReference type="Gene3D" id="3.80.10.10">
    <property type="entry name" value="Ribonuclease Inhibitor"/>
    <property type="match status" value="1"/>
</dbReference>
<dbReference type="GO" id="GO:0061630">
    <property type="term" value="F:ubiquitin protein ligase activity"/>
    <property type="evidence" value="ECO:0007669"/>
    <property type="project" value="UniProtKB-EC"/>
</dbReference>
<comment type="pathway">
    <text evidence="2">Protein modification; protein ubiquitination.</text>
</comment>
<feature type="non-terminal residue" evidence="8">
    <location>
        <position position="1"/>
    </location>
</feature>
<dbReference type="GO" id="GO:0006511">
    <property type="term" value="P:ubiquitin-dependent protein catabolic process"/>
    <property type="evidence" value="ECO:0007669"/>
    <property type="project" value="TreeGrafter"/>
</dbReference>
<dbReference type="EMBL" id="JAMZMK010001117">
    <property type="protein sequence ID" value="KAI7755444.1"/>
    <property type="molecule type" value="Genomic_DNA"/>
</dbReference>
<keyword evidence="4" id="KW-0808">Transferase</keyword>
<reference evidence="8" key="1">
    <citation type="submission" date="2022-06" db="EMBL/GenBank/DDBJ databases">
        <title>Uncovering the hologenomic basis of an extraordinary plant invasion.</title>
        <authorList>
            <person name="Bieker V.C."/>
            <person name="Martin M.D."/>
            <person name="Gilbert T."/>
            <person name="Hodgins K."/>
            <person name="Battlay P."/>
            <person name="Petersen B."/>
            <person name="Wilson J."/>
        </authorList>
    </citation>
    <scope>NUCLEOTIDE SEQUENCE</scope>
    <source>
        <strain evidence="8">AA19_3_7</strain>
        <tissue evidence="8">Leaf</tissue>
    </source>
</reference>
<evidence type="ECO:0000313" key="8">
    <source>
        <dbReference type="EMBL" id="KAI7755444.1"/>
    </source>
</evidence>
<dbReference type="InterPro" id="IPR050409">
    <property type="entry name" value="E3_ubiq-protein_ligase"/>
</dbReference>
<comment type="caution">
    <text evidence="8">The sequence shown here is derived from an EMBL/GenBank/DDBJ whole genome shotgun (WGS) entry which is preliminary data.</text>
</comment>
<dbReference type="PANTHER" id="PTHR11254:SF398">
    <property type="entry name" value="HECT-TYPE E3 UBIQUITIN TRANSFERASE"/>
    <property type="match status" value="1"/>
</dbReference>
<protein>
    <recommendedName>
        <fullName evidence="3">HECT-type E3 ubiquitin transferase</fullName>
        <ecNumber evidence="3">2.3.2.26</ecNumber>
    </recommendedName>
</protein>
<evidence type="ECO:0000256" key="5">
    <source>
        <dbReference type="ARBA" id="ARBA00022786"/>
    </source>
</evidence>
<name>A0AAD5D922_AMBAR</name>
<evidence type="ECO:0000256" key="4">
    <source>
        <dbReference type="ARBA" id="ARBA00022679"/>
    </source>
</evidence>
<dbReference type="GO" id="GO:0000209">
    <property type="term" value="P:protein polyubiquitination"/>
    <property type="evidence" value="ECO:0007669"/>
    <property type="project" value="TreeGrafter"/>
</dbReference>
<evidence type="ECO:0000313" key="9">
    <source>
        <dbReference type="Proteomes" id="UP001206925"/>
    </source>
</evidence>
<dbReference type="PANTHER" id="PTHR11254">
    <property type="entry name" value="HECT DOMAIN UBIQUITIN-PROTEIN LIGASE"/>
    <property type="match status" value="1"/>
</dbReference>
<comment type="catalytic activity">
    <reaction evidence="1">
        <text>S-ubiquitinyl-[E2 ubiquitin-conjugating enzyme]-L-cysteine + [acceptor protein]-L-lysine = [E2 ubiquitin-conjugating enzyme]-L-cysteine + N(6)-ubiquitinyl-[acceptor protein]-L-lysine.</text>
        <dbReference type="EC" id="2.3.2.26"/>
    </reaction>
</comment>
<feature type="domain" description="HECT" evidence="7">
    <location>
        <begin position="172"/>
        <end position="232"/>
    </location>
</feature>
<dbReference type="InterPro" id="IPR032675">
    <property type="entry name" value="LRR_dom_sf"/>
</dbReference>
<evidence type="ECO:0000259" key="7">
    <source>
        <dbReference type="PROSITE" id="PS50237"/>
    </source>
</evidence>
<sequence>MLGWEEWSTKNEGLVAVFPCLEELHIKRCPKLMDVSLEALPLLKVLKINRCGDGVLRSLVQVASSITELDVKSISRLTDEVWRGVIKYLREVEELRIRRCNGIRYLWKSEKEARTYNHDLLKDLLGDGTFTNGMGKCENTGFNHEGKVGFSIQSCLKLILTAFAFQVKEVLDLVLLMMQVHSLSNVDDLKANTEFSGYSAASPVIQWFWEVVQGSSKEDKARLLQFVTGTSK</sequence>
<proteinExistence type="predicted"/>
<dbReference type="SUPFAM" id="SSF52047">
    <property type="entry name" value="RNI-like"/>
    <property type="match status" value="1"/>
</dbReference>
<evidence type="ECO:0000256" key="6">
    <source>
        <dbReference type="PROSITE-ProRule" id="PRU00104"/>
    </source>
</evidence>
<evidence type="ECO:0000256" key="1">
    <source>
        <dbReference type="ARBA" id="ARBA00000885"/>
    </source>
</evidence>
<dbReference type="InterPro" id="IPR000569">
    <property type="entry name" value="HECT_dom"/>
</dbReference>
<dbReference type="Proteomes" id="UP001206925">
    <property type="component" value="Unassembled WGS sequence"/>
</dbReference>
<dbReference type="Gene3D" id="3.30.2410.10">
    <property type="entry name" value="Hect, E3 ligase catalytic domain"/>
    <property type="match status" value="1"/>
</dbReference>
<evidence type="ECO:0000256" key="2">
    <source>
        <dbReference type="ARBA" id="ARBA00004906"/>
    </source>
</evidence>
<comment type="caution">
    <text evidence="6">Lacks conserved residue(s) required for the propagation of feature annotation.</text>
</comment>
<dbReference type="EC" id="2.3.2.26" evidence="3"/>
<keyword evidence="5 6" id="KW-0833">Ubl conjugation pathway</keyword>
<dbReference type="PROSITE" id="PS50237">
    <property type="entry name" value="HECT"/>
    <property type="match status" value="1"/>
</dbReference>
<dbReference type="GO" id="GO:0005737">
    <property type="term" value="C:cytoplasm"/>
    <property type="evidence" value="ECO:0007669"/>
    <property type="project" value="TreeGrafter"/>
</dbReference>
<organism evidence="8 9">
    <name type="scientific">Ambrosia artemisiifolia</name>
    <name type="common">Common ragweed</name>
    <dbReference type="NCBI Taxonomy" id="4212"/>
    <lineage>
        <taxon>Eukaryota</taxon>
        <taxon>Viridiplantae</taxon>
        <taxon>Streptophyta</taxon>
        <taxon>Embryophyta</taxon>
        <taxon>Tracheophyta</taxon>
        <taxon>Spermatophyta</taxon>
        <taxon>Magnoliopsida</taxon>
        <taxon>eudicotyledons</taxon>
        <taxon>Gunneridae</taxon>
        <taxon>Pentapetalae</taxon>
        <taxon>asterids</taxon>
        <taxon>campanulids</taxon>
        <taxon>Asterales</taxon>
        <taxon>Asteraceae</taxon>
        <taxon>Asteroideae</taxon>
        <taxon>Heliantheae alliance</taxon>
        <taxon>Heliantheae</taxon>
        <taxon>Ambrosia</taxon>
    </lineage>
</organism>
<keyword evidence="9" id="KW-1185">Reference proteome</keyword>
<dbReference type="Pfam" id="PF00632">
    <property type="entry name" value="HECT"/>
    <property type="match status" value="1"/>
</dbReference>
<dbReference type="InterPro" id="IPR035983">
    <property type="entry name" value="Hect_E3_ubiquitin_ligase"/>
</dbReference>
<gene>
    <name evidence="8" type="ORF">M8C21_015909</name>
</gene>